<feature type="domain" description="Zn(2)-C6 fungal-type" evidence="4">
    <location>
        <begin position="19"/>
        <end position="55"/>
    </location>
</feature>
<evidence type="ECO:0000256" key="3">
    <source>
        <dbReference type="SAM" id="MobiDB-lite"/>
    </source>
</evidence>
<feature type="region of interest" description="Disordered" evidence="3">
    <location>
        <begin position="31"/>
        <end position="191"/>
    </location>
</feature>
<feature type="compositionally biased region" description="Low complexity" evidence="3">
    <location>
        <begin position="149"/>
        <end position="167"/>
    </location>
</feature>
<sequence>MGDPMDPKQAEKIKRGYRACLHCRSRKAKCDLGDINAPSEPPCSRCKRESRECVFAPSRRGGNNRKRRKVEGDEDTEGKPSHSFLRSVDQGSGDEGNPPQTFPYPHPPPPPRHPSVHSLLLQSPPTSRYLPPFDEPSTSSQSSPGTNYSNNPTPHGHGHPGFHSTSGVRNSTPSPHRRNLHVNPPLHASDPSNIVVADMRNESDALQILALASGQAANEEERRETSMRQNGQRPSIATVPGGSSLSNGPGQPSSENVQGDASGLKDFALVKMKIVTEQQAFALSEAYFKCHHHFFPIIPSAIIPRTYDQLSVFSKAEKYLLAAFIIIASRVDNTPEMRDIHDRSWTVMRKWISRIQSLGEPPTIGLVESLLLLAEFLPRTPRDSLPTATPESRDEDPFDSGVVEEPHGVENRQAWQIIGLAVRSAYEMGLDKLGLQLIAETERTLELERAKLAWVYCYLFDRHISIRLGKGFWTRGGSVCFQGYSSSAQTGPAAAIVNFPFLREIKSSDPAGNTPQEDLGSLVQAYLELTMMMSNAHDVLHPNAARTRSLVVYGEYFKYIDEMARSLDGFKILWRRKKWTLFPLTDTVWVMYYYIQLYICAFSFQAHVERATLRGEEEYKILEQRHKEQGYTSKLARPALSLFPRGAAQSPDARYIFQMCDAAREMLHICVDNMYPGGALPYLPSRFLLWFTYGAIVLLKAIYSGAMLRADHKRTLDLIDRLCACFAHCSTDEEYPAVRYGKQLEALRKKLAGLSSGNNTVPQSPNGSQIVQLPAQSRPNDVSEPRTSPCPPTRDRKLSSHPETAEDQDHQNRSNTQASWPQNQPQQSTASWQMPIAQQYGQPVTSPYPSAPSQYAPVFQTAPYVAPPHQQPFMEFGVAQSSDGYNLHMSGNVNGLSNNLGFATLEDWFGFGAAGTAPHPGQSQGQNGQGGAVEEGMGMAGMGLDLQDFWMNVGPGEAQGGFPFR</sequence>
<feature type="compositionally biased region" description="Basic and acidic residues" evidence="3">
    <location>
        <begin position="793"/>
        <end position="812"/>
    </location>
</feature>
<proteinExistence type="predicted"/>
<keyword evidence="2" id="KW-0539">Nucleus</keyword>
<feature type="region of interest" description="Disordered" evidence="3">
    <location>
        <begin position="917"/>
        <end position="936"/>
    </location>
</feature>
<dbReference type="SUPFAM" id="SSF57701">
    <property type="entry name" value="Zn2/Cys6 DNA-binding domain"/>
    <property type="match status" value="1"/>
</dbReference>
<dbReference type="GO" id="GO:0008270">
    <property type="term" value="F:zinc ion binding"/>
    <property type="evidence" value="ECO:0007669"/>
    <property type="project" value="InterPro"/>
</dbReference>
<dbReference type="PROSITE" id="PS00463">
    <property type="entry name" value="ZN2_CY6_FUNGAL_1"/>
    <property type="match status" value="1"/>
</dbReference>
<evidence type="ECO:0000256" key="1">
    <source>
        <dbReference type="ARBA" id="ARBA00022723"/>
    </source>
</evidence>
<dbReference type="CDD" id="cd00067">
    <property type="entry name" value="GAL4"/>
    <property type="match status" value="1"/>
</dbReference>
<evidence type="ECO:0000313" key="5">
    <source>
        <dbReference type="EMBL" id="ODN99178.1"/>
    </source>
</evidence>
<dbReference type="PANTHER" id="PTHR31644:SF1">
    <property type="entry name" value="ZN(II)2CYS6 TRANSCRIPTION FACTOR (EUROFUNG)"/>
    <property type="match status" value="1"/>
</dbReference>
<dbReference type="InterPro" id="IPR007219">
    <property type="entry name" value="XnlR_reg_dom"/>
</dbReference>
<protein>
    <recommendedName>
        <fullName evidence="4">Zn(2)-C6 fungal-type domain-containing protein</fullName>
    </recommendedName>
</protein>
<dbReference type="AlphaFoldDB" id="A0A1E3JE63"/>
<evidence type="ECO:0000259" key="4">
    <source>
        <dbReference type="PROSITE" id="PS50048"/>
    </source>
</evidence>
<evidence type="ECO:0000256" key="2">
    <source>
        <dbReference type="ARBA" id="ARBA00023242"/>
    </source>
</evidence>
<dbReference type="GO" id="GO:0003677">
    <property type="term" value="F:DNA binding"/>
    <property type="evidence" value="ECO:0007669"/>
    <property type="project" value="InterPro"/>
</dbReference>
<dbReference type="InterPro" id="IPR052780">
    <property type="entry name" value="AAA_Catabolism_Regulators"/>
</dbReference>
<evidence type="ECO:0000313" key="6">
    <source>
        <dbReference type="Proteomes" id="UP000095149"/>
    </source>
</evidence>
<name>A0A1E3JE63_9TREE</name>
<feature type="region of interest" description="Disordered" evidence="3">
    <location>
        <begin position="755"/>
        <end position="831"/>
    </location>
</feature>
<feature type="compositionally biased region" description="Polar residues" evidence="3">
    <location>
        <begin position="755"/>
        <end position="780"/>
    </location>
</feature>
<dbReference type="Gene3D" id="4.10.240.10">
    <property type="entry name" value="Zn(2)-C6 fungal-type DNA-binding domain"/>
    <property type="match status" value="1"/>
</dbReference>
<feature type="compositionally biased region" description="Polar residues" evidence="3">
    <location>
        <begin position="227"/>
        <end position="259"/>
    </location>
</feature>
<feature type="region of interest" description="Disordered" evidence="3">
    <location>
        <begin position="213"/>
        <end position="260"/>
    </location>
</feature>
<gene>
    <name evidence="5" type="ORF">I350_07337</name>
</gene>
<dbReference type="SMART" id="SM00906">
    <property type="entry name" value="Fungal_trans"/>
    <property type="match status" value="1"/>
</dbReference>
<dbReference type="GO" id="GO:0000981">
    <property type="term" value="F:DNA-binding transcription factor activity, RNA polymerase II-specific"/>
    <property type="evidence" value="ECO:0007669"/>
    <property type="project" value="InterPro"/>
</dbReference>
<dbReference type="PANTHER" id="PTHR31644">
    <property type="entry name" value="TRANSCRIPTIONAL ACTIVATOR ARO80-RELATED"/>
    <property type="match status" value="1"/>
</dbReference>
<dbReference type="GO" id="GO:0005634">
    <property type="term" value="C:nucleus"/>
    <property type="evidence" value="ECO:0007669"/>
    <property type="project" value="TreeGrafter"/>
</dbReference>
<feature type="compositionally biased region" description="Gly residues" evidence="3">
    <location>
        <begin position="927"/>
        <end position="936"/>
    </location>
</feature>
<dbReference type="PROSITE" id="PS50048">
    <property type="entry name" value="ZN2_CY6_FUNGAL_2"/>
    <property type="match status" value="1"/>
</dbReference>
<dbReference type="Pfam" id="PF00172">
    <property type="entry name" value="Zn_clus"/>
    <property type="match status" value="1"/>
</dbReference>
<accession>A0A1E3JE63</accession>
<dbReference type="OrthoDB" id="39175at2759"/>
<dbReference type="InterPro" id="IPR036864">
    <property type="entry name" value="Zn2-C6_fun-type_DNA-bd_sf"/>
</dbReference>
<dbReference type="Proteomes" id="UP000095149">
    <property type="component" value="Unassembled WGS sequence"/>
</dbReference>
<dbReference type="EMBL" id="MEKH01000012">
    <property type="protein sequence ID" value="ODN99178.1"/>
    <property type="molecule type" value="Genomic_DNA"/>
</dbReference>
<feature type="region of interest" description="Disordered" evidence="3">
    <location>
        <begin position="382"/>
        <end position="403"/>
    </location>
</feature>
<keyword evidence="1" id="KW-0479">Metal-binding</keyword>
<feature type="compositionally biased region" description="Polar residues" evidence="3">
    <location>
        <begin position="136"/>
        <end position="148"/>
    </location>
</feature>
<reference evidence="5 6" key="1">
    <citation type="submission" date="2016-06" db="EMBL/GenBank/DDBJ databases">
        <title>Evolution of pathogenesis and genome organization in the Tremellales.</title>
        <authorList>
            <person name="Cuomo C."/>
            <person name="Litvintseva A."/>
            <person name="Heitman J."/>
            <person name="Chen Y."/>
            <person name="Sun S."/>
            <person name="Springer D."/>
            <person name="Dromer F."/>
            <person name="Young S."/>
            <person name="Zeng Q."/>
            <person name="Chapman S."/>
            <person name="Gujja S."/>
            <person name="Saif S."/>
            <person name="Birren B."/>
        </authorList>
    </citation>
    <scope>NUCLEOTIDE SEQUENCE [LARGE SCALE GENOMIC DNA]</scope>
    <source>
        <strain evidence="5 6">CBS 6273</strain>
    </source>
</reference>
<comment type="caution">
    <text evidence="5">The sequence shown here is derived from an EMBL/GenBank/DDBJ whole genome shotgun (WGS) entry which is preliminary data.</text>
</comment>
<dbReference type="CDD" id="cd12148">
    <property type="entry name" value="fungal_TF_MHR"/>
    <property type="match status" value="1"/>
</dbReference>
<feature type="compositionally biased region" description="Polar residues" evidence="3">
    <location>
        <begin position="813"/>
        <end position="831"/>
    </location>
</feature>
<feature type="compositionally biased region" description="Pro residues" evidence="3">
    <location>
        <begin position="100"/>
        <end position="113"/>
    </location>
</feature>
<dbReference type="SMART" id="SM00066">
    <property type="entry name" value="GAL4"/>
    <property type="match status" value="1"/>
</dbReference>
<organism evidence="5 6">
    <name type="scientific">Cryptococcus amylolentus CBS 6273</name>
    <dbReference type="NCBI Taxonomy" id="1296118"/>
    <lineage>
        <taxon>Eukaryota</taxon>
        <taxon>Fungi</taxon>
        <taxon>Dikarya</taxon>
        <taxon>Basidiomycota</taxon>
        <taxon>Agaricomycotina</taxon>
        <taxon>Tremellomycetes</taxon>
        <taxon>Tremellales</taxon>
        <taxon>Cryptococcaceae</taxon>
        <taxon>Cryptococcus</taxon>
    </lineage>
</organism>
<dbReference type="GO" id="GO:0006351">
    <property type="term" value="P:DNA-templated transcription"/>
    <property type="evidence" value="ECO:0007669"/>
    <property type="project" value="InterPro"/>
</dbReference>
<dbReference type="InterPro" id="IPR001138">
    <property type="entry name" value="Zn2Cys6_DnaBD"/>
</dbReference>